<feature type="transmembrane region" description="Helical" evidence="1">
    <location>
        <begin position="43"/>
        <end position="67"/>
    </location>
</feature>
<dbReference type="STRING" id="247156.NFA_20670"/>
<accession>Q5YY28</accession>
<name>Q5YY28_NOCFA</name>
<dbReference type="GeneID" id="61132831"/>
<keyword evidence="1" id="KW-0812">Transmembrane</keyword>
<gene>
    <name evidence="2" type="ordered locus">NFA_20670</name>
</gene>
<dbReference type="eggNOG" id="ENOG50301SN">
    <property type="taxonomic scope" value="Bacteria"/>
</dbReference>
<feature type="transmembrane region" description="Helical" evidence="1">
    <location>
        <begin position="105"/>
        <end position="124"/>
    </location>
</feature>
<dbReference type="HOGENOM" id="CLU_1794495_0_0_11"/>
<dbReference type="KEGG" id="nfa:NFA_20670"/>
<dbReference type="RefSeq" id="WP_011208598.1">
    <property type="nucleotide sequence ID" value="NC_006361.1"/>
</dbReference>
<feature type="transmembrane region" description="Helical" evidence="1">
    <location>
        <begin position="79"/>
        <end position="99"/>
    </location>
</feature>
<dbReference type="OrthoDB" id="4550653at2"/>
<organism evidence="2 3">
    <name type="scientific">Nocardia farcinica (strain IFM 10152)</name>
    <dbReference type="NCBI Taxonomy" id="247156"/>
    <lineage>
        <taxon>Bacteria</taxon>
        <taxon>Bacillati</taxon>
        <taxon>Actinomycetota</taxon>
        <taxon>Actinomycetes</taxon>
        <taxon>Mycobacteriales</taxon>
        <taxon>Nocardiaceae</taxon>
        <taxon>Nocardia</taxon>
    </lineage>
</organism>
<sequence length="144" mass="15568">MAEVDPARVRAWELRVRIFGFCLYAVIPTVIGCGLLSTQVAEWAGIGVIQRAAIGYALIAQVVAIAVSWRTPPAGASLVVVRMLFFSSYAALAASAALLARKDDWELLTVPIFACMIIMLHAVYERCTQRFEAFGTGTRSDGDG</sequence>
<evidence type="ECO:0000313" key="3">
    <source>
        <dbReference type="Proteomes" id="UP000006820"/>
    </source>
</evidence>
<keyword evidence="1" id="KW-0472">Membrane</keyword>
<keyword evidence="3" id="KW-1185">Reference proteome</keyword>
<evidence type="ECO:0000313" key="2">
    <source>
        <dbReference type="EMBL" id="BAD56913.1"/>
    </source>
</evidence>
<feature type="transmembrane region" description="Helical" evidence="1">
    <location>
        <begin position="18"/>
        <end position="37"/>
    </location>
</feature>
<dbReference type="AlphaFoldDB" id="Q5YY28"/>
<dbReference type="EMBL" id="AP006618">
    <property type="protein sequence ID" value="BAD56913.1"/>
    <property type="molecule type" value="Genomic_DNA"/>
</dbReference>
<proteinExistence type="predicted"/>
<reference evidence="2 3" key="1">
    <citation type="journal article" date="2004" name="Proc. Natl. Acad. Sci. U.S.A.">
        <title>The complete genomic sequence of Nocardia farcinica IFM 10152.</title>
        <authorList>
            <person name="Ishikawa J."/>
            <person name="Yamashita A."/>
            <person name="Mikami Y."/>
            <person name="Hoshino Y."/>
            <person name="Kurita H."/>
            <person name="Hotta K."/>
            <person name="Shiba T."/>
            <person name="Hattori M."/>
        </authorList>
    </citation>
    <scope>NUCLEOTIDE SEQUENCE [LARGE SCALE GENOMIC DNA]</scope>
    <source>
        <strain evidence="2 3">IFM 10152</strain>
    </source>
</reference>
<dbReference type="Proteomes" id="UP000006820">
    <property type="component" value="Chromosome"/>
</dbReference>
<keyword evidence="1" id="KW-1133">Transmembrane helix</keyword>
<evidence type="ECO:0000256" key="1">
    <source>
        <dbReference type="SAM" id="Phobius"/>
    </source>
</evidence>
<evidence type="ECO:0008006" key="4">
    <source>
        <dbReference type="Google" id="ProtNLM"/>
    </source>
</evidence>
<protein>
    <recommendedName>
        <fullName evidence="4">Integral membrane protein</fullName>
    </recommendedName>
</protein>